<evidence type="ECO:0000313" key="3">
    <source>
        <dbReference type="Proteomes" id="UP000279306"/>
    </source>
</evidence>
<keyword evidence="1 2" id="KW-0812">Transmembrane</keyword>
<dbReference type="RefSeq" id="WP_048632491.1">
    <property type="nucleotide sequence ID" value="NZ_CVQQ01000007.1"/>
</dbReference>
<keyword evidence="1" id="KW-0472">Membrane</keyword>
<dbReference type="AlphaFoldDB" id="A0A448IFH5"/>
<reference evidence="2 3" key="1">
    <citation type="submission" date="2018-12" db="EMBL/GenBank/DDBJ databases">
        <authorList>
            <consortium name="Pathogen Informatics"/>
        </authorList>
    </citation>
    <scope>NUCLEOTIDE SEQUENCE [LARGE SCALE GENOMIC DNA]</scope>
    <source>
        <strain evidence="2 3">NCTC10437</strain>
    </source>
</reference>
<feature type="transmembrane region" description="Helical" evidence="1">
    <location>
        <begin position="84"/>
        <end position="105"/>
    </location>
</feature>
<keyword evidence="1" id="KW-1133">Transmembrane helix</keyword>
<sequence length="109" mass="11560">MTNDRDFTEKRFDKPGAFRAAALYASIVVAVAALAFALYAFGARDSVYAAVLVPAVLFIGGVGALVQAYRVWKAGGGWFPWQGVGWFLLLLMLVALAIPGSAFMVGGVE</sequence>
<dbReference type="KEGG" id="mauu:NCTC10437_00360"/>
<organism evidence="2 3">
    <name type="scientific">Mycolicibacterium aurum</name>
    <name type="common">Mycobacterium aurum</name>
    <dbReference type="NCBI Taxonomy" id="1791"/>
    <lineage>
        <taxon>Bacteria</taxon>
        <taxon>Bacillati</taxon>
        <taxon>Actinomycetota</taxon>
        <taxon>Actinomycetes</taxon>
        <taxon>Mycobacteriales</taxon>
        <taxon>Mycobacteriaceae</taxon>
        <taxon>Mycolicibacterium</taxon>
    </lineage>
</organism>
<dbReference type="Proteomes" id="UP000279306">
    <property type="component" value="Chromosome"/>
</dbReference>
<proteinExistence type="predicted"/>
<keyword evidence="3" id="KW-1185">Reference proteome</keyword>
<dbReference type="OrthoDB" id="4563543at2"/>
<gene>
    <name evidence="2" type="ORF">NCTC10437_00360</name>
</gene>
<name>A0A448IFH5_MYCAU</name>
<feature type="transmembrane region" description="Helical" evidence="1">
    <location>
        <begin position="21"/>
        <end position="41"/>
    </location>
</feature>
<evidence type="ECO:0000256" key="1">
    <source>
        <dbReference type="SAM" id="Phobius"/>
    </source>
</evidence>
<accession>A0A448IFH5</accession>
<dbReference type="EMBL" id="LR134356">
    <property type="protein sequence ID" value="VEG51253.1"/>
    <property type="molecule type" value="Genomic_DNA"/>
</dbReference>
<feature type="transmembrane region" description="Helical" evidence="1">
    <location>
        <begin position="47"/>
        <end position="72"/>
    </location>
</feature>
<evidence type="ECO:0000313" key="2">
    <source>
        <dbReference type="EMBL" id="VEG51253.1"/>
    </source>
</evidence>
<protein>
    <submittedName>
        <fullName evidence="2">Transmembrane protein</fullName>
    </submittedName>
</protein>
<dbReference type="STRING" id="1791.GCA_001049355_02596"/>